<sequence length="141" mass="14500">LLINDHPEIAHAIGADGVHVGREDATVPEARALLGPDAIIGVTCYGQIERAVEAEQEGADYVAFGTPFPSPTKGTQGKTPLTIYRDVKQHVAIPVFAIGGIHVGNAQQVRDAGADAISVVSGVFGAPDVGAAAKFLAAMFT</sequence>
<evidence type="ECO:0000313" key="5">
    <source>
        <dbReference type="Proteomes" id="UP000019141"/>
    </source>
</evidence>
<reference evidence="4 5" key="1">
    <citation type="journal article" date="2014" name="Nature">
        <title>An environmental bacterial taxon with a large and distinct metabolic repertoire.</title>
        <authorList>
            <person name="Wilson M.C."/>
            <person name="Mori T."/>
            <person name="Ruckert C."/>
            <person name="Uria A.R."/>
            <person name="Helf M.J."/>
            <person name="Takada K."/>
            <person name="Gernert C."/>
            <person name="Steffens U.A."/>
            <person name="Heycke N."/>
            <person name="Schmitt S."/>
            <person name="Rinke C."/>
            <person name="Helfrich E.J."/>
            <person name="Brachmann A.O."/>
            <person name="Gurgui C."/>
            <person name="Wakimoto T."/>
            <person name="Kracht M."/>
            <person name="Crusemann M."/>
            <person name="Hentschel U."/>
            <person name="Abe I."/>
            <person name="Matsunaga S."/>
            <person name="Kalinowski J."/>
            <person name="Takeyama H."/>
            <person name="Piel J."/>
        </authorList>
    </citation>
    <scope>NUCLEOTIDE SEQUENCE [LARGE SCALE GENOMIC DNA]</scope>
    <source>
        <strain evidence="5">TSY1</strain>
    </source>
</reference>
<dbReference type="Proteomes" id="UP000019141">
    <property type="component" value="Unassembled WGS sequence"/>
</dbReference>
<keyword evidence="5" id="KW-1185">Reference proteome</keyword>
<proteinExistence type="predicted"/>
<dbReference type="PANTHER" id="PTHR20857">
    <property type="entry name" value="THIAMINE-PHOSPHATE PYROPHOSPHORYLASE"/>
    <property type="match status" value="1"/>
</dbReference>
<dbReference type="GO" id="GO:0005737">
    <property type="term" value="C:cytoplasm"/>
    <property type="evidence" value="ECO:0007669"/>
    <property type="project" value="TreeGrafter"/>
</dbReference>
<evidence type="ECO:0000256" key="2">
    <source>
        <dbReference type="ARBA" id="ARBA00022977"/>
    </source>
</evidence>
<dbReference type="Gene3D" id="3.20.20.70">
    <property type="entry name" value="Aldolase class I"/>
    <property type="match status" value="1"/>
</dbReference>
<dbReference type="GO" id="GO:0004789">
    <property type="term" value="F:thiamine-phosphate diphosphorylase activity"/>
    <property type="evidence" value="ECO:0007669"/>
    <property type="project" value="TreeGrafter"/>
</dbReference>
<protein>
    <recommendedName>
        <fullName evidence="3">Thiamine phosphate synthase/TenI domain-containing protein</fullName>
    </recommendedName>
</protein>
<dbReference type="InterPro" id="IPR013785">
    <property type="entry name" value="Aldolase_TIM"/>
</dbReference>
<accession>W4LC33</accession>
<gene>
    <name evidence="4" type="ORF">ETSY1_29625</name>
</gene>
<comment type="caution">
    <text evidence="4">The sequence shown here is derived from an EMBL/GenBank/DDBJ whole genome shotgun (WGS) entry which is preliminary data.</text>
</comment>
<evidence type="ECO:0000259" key="3">
    <source>
        <dbReference type="Pfam" id="PF02581"/>
    </source>
</evidence>
<dbReference type="AlphaFoldDB" id="W4LC33"/>
<dbReference type="CDD" id="cd00564">
    <property type="entry name" value="TMP_TenI"/>
    <property type="match status" value="1"/>
</dbReference>
<dbReference type="SUPFAM" id="SSF51391">
    <property type="entry name" value="Thiamin phosphate synthase"/>
    <property type="match status" value="1"/>
</dbReference>
<evidence type="ECO:0000256" key="1">
    <source>
        <dbReference type="ARBA" id="ARBA00004948"/>
    </source>
</evidence>
<keyword evidence="2" id="KW-0784">Thiamine biosynthesis</keyword>
<dbReference type="HOGENOM" id="CLU_018272_3_2_7"/>
<dbReference type="GO" id="GO:0009228">
    <property type="term" value="P:thiamine biosynthetic process"/>
    <property type="evidence" value="ECO:0007669"/>
    <property type="project" value="UniProtKB-KW"/>
</dbReference>
<dbReference type="InterPro" id="IPR036206">
    <property type="entry name" value="ThiamineP_synth_sf"/>
</dbReference>
<dbReference type="InterPro" id="IPR022998">
    <property type="entry name" value="ThiamineP_synth_TenI"/>
</dbReference>
<comment type="pathway">
    <text evidence="1">Cofactor biosynthesis; thiamine diphosphate biosynthesis.</text>
</comment>
<dbReference type="Pfam" id="PF02581">
    <property type="entry name" value="TMP-TENI"/>
    <property type="match status" value="1"/>
</dbReference>
<feature type="domain" description="Thiamine phosphate synthase/TenI" evidence="3">
    <location>
        <begin position="1"/>
        <end position="123"/>
    </location>
</feature>
<dbReference type="PANTHER" id="PTHR20857:SF15">
    <property type="entry name" value="THIAMINE-PHOSPHATE SYNTHASE"/>
    <property type="match status" value="1"/>
</dbReference>
<evidence type="ECO:0000313" key="4">
    <source>
        <dbReference type="EMBL" id="ETW95668.1"/>
    </source>
</evidence>
<feature type="non-terminal residue" evidence="4">
    <location>
        <position position="1"/>
    </location>
</feature>
<name>W4LC33_ENTF1</name>
<organism evidence="4 5">
    <name type="scientific">Entotheonella factor</name>
    <dbReference type="NCBI Taxonomy" id="1429438"/>
    <lineage>
        <taxon>Bacteria</taxon>
        <taxon>Pseudomonadati</taxon>
        <taxon>Nitrospinota/Tectimicrobiota group</taxon>
        <taxon>Candidatus Tectimicrobiota</taxon>
        <taxon>Candidatus Entotheonellia</taxon>
        <taxon>Candidatus Entotheonellales</taxon>
        <taxon>Candidatus Entotheonellaceae</taxon>
        <taxon>Candidatus Entotheonella</taxon>
    </lineage>
</organism>
<dbReference type="EMBL" id="AZHW01000888">
    <property type="protein sequence ID" value="ETW95668.1"/>
    <property type="molecule type" value="Genomic_DNA"/>
</dbReference>